<dbReference type="GO" id="GO:0006749">
    <property type="term" value="P:glutathione metabolic process"/>
    <property type="evidence" value="ECO:0007669"/>
    <property type="project" value="TreeGrafter"/>
</dbReference>
<dbReference type="PANTHER" id="PTHR42673:SF21">
    <property type="entry name" value="GLUTATHIONE S-TRANSFERASE YFCF"/>
    <property type="match status" value="1"/>
</dbReference>
<evidence type="ECO:0000313" key="4">
    <source>
        <dbReference type="Proteomes" id="UP000198145"/>
    </source>
</evidence>
<dbReference type="PROSITE" id="PS50405">
    <property type="entry name" value="GST_CTER"/>
    <property type="match status" value="1"/>
</dbReference>
<dbReference type="SFLD" id="SFLDG00358">
    <property type="entry name" value="Main_(cytGST)"/>
    <property type="match status" value="1"/>
</dbReference>
<dbReference type="CDD" id="cd00299">
    <property type="entry name" value="GST_C_family"/>
    <property type="match status" value="1"/>
</dbReference>
<protein>
    <submittedName>
        <fullName evidence="3">Glutathione S-transferase</fullName>
    </submittedName>
</protein>
<dbReference type="InterPro" id="IPR036282">
    <property type="entry name" value="Glutathione-S-Trfase_C_sf"/>
</dbReference>
<dbReference type="RefSeq" id="WP_088416013.1">
    <property type="nucleotide sequence ID" value="NZ_NJBA01000001.1"/>
</dbReference>
<dbReference type="Pfam" id="PF13417">
    <property type="entry name" value="GST_N_3"/>
    <property type="match status" value="1"/>
</dbReference>
<proteinExistence type="predicted"/>
<dbReference type="CDD" id="cd00570">
    <property type="entry name" value="GST_N_family"/>
    <property type="match status" value="1"/>
</dbReference>
<dbReference type="SUPFAM" id="SSF47616">
    <property type="entry name" value="GST C-terminal domain-like"/>
    <property type="match status" value="1"/>
</dbReference>
<dbReference type="STRING" id="46680.GCA_000807755_06320"/>
<evidence type="ECO:0000259" key="1">
    <source>
        <dbReference type="PROSITE" id="PS50404"/>
    </source>
</evidence>
<dbReference type="InterPro" id="IPR004045">
    <property type="entry name" value="Glutathione_S-Trfase_N"/>
</dbReference>
<feature type="domain" description="GST N-terminal" evidence="1">
    <location>
        <begin position="3"/>
        <end position="81"/>
    </location>
</feature>
<comment type="caution">
    <text evidence="3">The sequence shown here is derived from an EMBL/GenBank/DDBJ whole genome shotgun (WGS) entry which is preliminary data.</text>
</comment>
<dbReference type="PROSITE" id="PS50404">
    <property type="entry name" value="GST_NTER"/>
    <property type="match status" value="1"/>
</dbReference>
<dbReference type="SFLD" id="SFLDS00019">
    <property type="entry name" value="Glutathione_Transferase_(cytos"/>
    <property type="match status" value="1"/>
</dbReference>
<dbReference type="SUPFAM" id="SSF52833">
    <property type="entry name" value="Thioredoxin-like"/>
    <property type="match status" value="1"/>
</dbReference>
<dbReference type="InterPro" id="IPR040079">
    <property type="entry name" value="Glutathione_S-Trfase"/>
</dbReference>
<dbReference type="Gene3D" id="3.40.30.10">
    <property type="entry name" value="Glutaredoxin"/>
    <property type="match status" value="1"/>
</dbReference>
<dbReference type="PANTHER" id="PTHR42673">
    <property type="entry name" value="MALEYLACETOACETATE ISOMERASE"/>
    <property type="match status" value="1"/>
</dbReference>
<keyword evidence="3" id="KW-0808">Transferase</keyword>
<dbReference type="Proteomes" id="UP000198145">
    <property type="component" value="Unassembled WGS sequence"/>
</dbReference>
<reference evidence="3 4" key="1">
    <citation type="submission" date="2017-06" db="EMBL/GenBank/DDBJ databases">
        <title>Draft genome of Pseudomonas nitroreducens DF05.</title>
        <authorList>
            <person name="Iyer R."/>
        </authorList>
    </citation>
    <scope>NUCLEOTIDE SEQUENCE [LARGE SCALE GENOMIC DNA]</scope>
    <source>
        <strain evidence="3 4">DF05</strain>
    </source>
</reference>
<dbReference type="GO" id="GO:0016034">
    <property type="term" value="F:maleylacetoacetate isomerase activity"/>
    <property type="evidence" value="ECO:0007669"/>
    <property type="project" value="TreeGrafter"/>
</dbReference>
<sequence>MSDPVLIIGSFLSPYVRKALVLLEMKGVDYRIDSVVPFFGNEEFERLSPLRQVPVLVDGELVLNDSSVICQYLEERYPQPALYPADIAERARARWIEEFADSRMGQVVIWQLFDQLVIGRGVWGREPDAVLLERTYQQDLPAVFDYLEAQLPESGWLFGELSIADISVACFMRNAQLARYELDAQRWPKLAAMLAAAFALPAFQKLNSFERAIARTPILQQREALIAAGAPVSEVSHMREQPVRGPMSRS</sequence>
<organism evidence="3 4">
    <name type="scientific">Pseudomonas nitroreducens</name>
    <dbReference type="NCBI Taxonomy" id="46680"/>
    <lineage>
        <taxon>Bacteria</taxon>
        <taxon>Pseudomonadati</taxon>
        <taxon>Pseudomonadota</taxon>
        <taxon>Gammaproteobacteria</taxon>
        <taxon>Pseudomonadales</taxon>
        <taxon>Pseudomonadaceae</taxon>
        <taxon>Pseudomonas</taxon>
    </lineage>
</organism>
<accession>A0A246FE30</accession>
<dbReference type="InterPro" id="IPR036249">
    <property type="entry name" value="Thioredoxin-like_sf"/>
</dbReference>
<dbReference type="eggNOG" id="COG0625">
    <property type="taxonomic scope" value="Bacteria"/>
</dbReference>
<feature type="domain" description="GST C-terminal" evidence="2">
    <location>
        <begin position="86"/>
        <end position="218"/>
    </location>
</feature>
<dbReference type="Pfam" id="PF13410">
    <property type="entry name" value="GST_C_2"/>
    <property type="match status" value="1"/>
</dbReference>
<dbReference type="GO" id="GO:0006559">
    <property type="term" value="P:L-phenylalanine catabolic process"/>
    <property type="evidence" value="ECO:0007669"/>
    <property type="project" value="TreeGrafter"/>
</dbReference>
<evidence type="ECO:0000259" key="2">
    <source>
        <dbReference type="PROSITE" id="PS50405"/>
    </source>
</evidence>
<dbReference type="InterPro" id="IPR010987">
    <property type="entry name" value="Glutathione-S-Trfase_C-like"/>
</dbReference>
<evidence type="ECO:0000313" key="3">
    <source>
        <dbReference type="EMBL" id="OWP52572.1"/>
    </source>
</evidence>
<dbReference type="GO" id="GO:0004364">
    <property type="term" value="F:glutathione transferase activity"/>
    <property type="evidence" value="ECO:0007669"/>
    <property type="project" value="TreeGrafter"/>
</dbReference>
<dbReference type="AlphaFoldDB" id="A0A246FE30"/>
<gene>
    <name evidence="3" type="ORF">CEG18_01670</name>
</gene>
<dbReference type="EMBL" id="NJBA01000001">
    <property type="protein sequence ID" value="OWP52572.1"/>
    <property type="molecule type" value="Genomic_DNA"/>
</dbReference>
<dbReference type="Gene3D" id="1.20.1050.10">
    <property type="match status" value="1"/>
</dbReference>
<name>A0A246FE30_PSENT</name>